<dbReference type="PROSITE" id="PS50937">
    <property type="entry name" value="HTH_MERR_2"/>
    <property type="match status" value="1"/>
</dbReference>
<feature type="domain" description="HTH merR-type" evidence="2">
    <location>
        <begin position="1"/>
        <end position="38"/>
    </location>
</feature>
<dbReference type="Proteomes" id="UP001156836">
    <property type="component" value="Unassembled WGS sequence"/>
</dbReference>
<dbReference type="InterPro" id="IPR002514">
    <property type="entry name" value="Transposase_8"/>
</dbReference>
<dbReference type="Pfam" id="PF01527">
    <property type="entry name" value="HTH_Tnp_1"/>
    <property type="match status" value="1"/>
</dbReference>
<comment type="caution">
    <text evidence="3">The sequence shown here is derived from an EMBL/GenBank/DDBJ whole genome shotgun (WGS) entry which is preliminary data.</text>
</comment>
<organism evidence="3 4">
    <name type="scientific">Chitiniphilus shinanonensis</name>
    <dbReference type="NCBI Taxonomy" id="553088"/>
    <lineage>
        <taxon>Bacteria</taxon>
        <taxon>Pseudomonadati</taxon>
        <taxon>Pseudomonadota</taxon>
        <taxon>Betaproteobacteria</taxon>
        <taxon>Neisseriales</taxon>
        <taxon>Chitinibacteraceae</taxon>
        <taxon>Chitiniphilus</taxon>
    </lineage>
</organism>
<protein>
    <recommendedName>
        <fullName evidence="2">HTH merR-type domain-containing protein</fullName>
    </recommendedName>
</protein>
<evidence type="ECO:0000313" key="4">
    <source>
        <dbReference type="Proteomes" id="UP001156836"/>
    </source>
</evidence>
<proteinExistence type="predicted"/>
<dbReference type="EMBL" id="BSOZ01000017">
    <property type="protein sequence ID" value="GLS04368.1"/>
    <property type="molecule type" value="Genomic_DNA"/>
</dbReference>
<feature type="compositionally biased region" description="Pro residues" evidence="1">
    <location>
        <begin position="62"/>
        <end position="77"/>
    </location>
</feature>
<dbReference type="RefSeq" id="WP_018749274.1">
    <property type="nucleotide sequence ID" value="NZ_BAABUF010000015.1"/>
</dbReference>
<evidence type="ECO:0000313" key="3">
    <source>
        <dbReference type="EMBL" id="GLS04368.1"/>
    </source>
</evidence>
<sequence length="87" mass="9865">MSRPRRYTDEQIQAMLQQIDDAVALGETVSRAARIVGISDGLYYKWRQRLMQDTGARLAPRRPAPCPADTPTQPAPRHPFMVTLAMR</sequence>
<feature type="region of interest" description="Disordered" evidence="1">
    <location>
        <begin position="57"/>
        <end position="79"/>
    </location>
</feature>
<evidence type="ECO:0000256" key="1">
    <source>
        <dbReference type="SAM" id="MobiDB-lite"/>
    </source>
</evidence>
<evidence type="ECO:0000259" key="2">
    <source>
        <dbReference type="PROSITE" id="PS50937"/>
    </source>
</evidence>
<gene>
    <name evidence="3" type="ORF">GCM10007860_15150</name>
</gene>
<name>A0ABQ6BWS2_9NEIS</name>
<keyword evidence="4" id="KW-1185">Reference proteome</keyword>
<dbReference type="InterPro" id="IPR000551">
    <property type="entry name" value="MerR-type_HTH_dom"/>
</dbReference>
<reference evidence="4" key="1">
    <citation type="journal article" date="2019" name="Int. J. Syst. Evol. Microbiol.">
        <title>The Global Catalogue of Microorganisms (GCM) 10K type strain sequencing project: providing services to taxonomists for standard genome sequencing and annotation.</title>
        <authorList>
            <consortium name="The Broad Institute Genomics Platform"/>
            <consortium name="The Broad Institute Genome Sequencing Center for Infectious Disease"/>
            <person name="Wu L."/>
            <person name="Ma J."/>
        </authorList>
    </citation>
    <scope>NUCLEOTIDE SEQUENCE [LARGE SCALE GENOMIC DNA]</scope>
    <source>
        <strain evidence="4">NBRC 104970</strain>
    </source>
</reference>
<accession>A0ABQ6BWS2</accession>